<dbReference type="SUPFAM" id="SSF56112">
    <property type="entry name" value="Protein kinase-like (PK-like)"/>
    <property type="match status" value="1"/>
</dbReference>
<dbReference type="Pfam" id="PF07714">
    <property type="entry name" value="PK_Tyr_Ser-Thr"/>
    <property type="match status" value="1"/>
</dbReference>
<dbReference type="GO" id="GO:0005524">
    <property type="term" value="F:ATP binding"/>
    <property type="evidence" value="ECO:0007669"/>
    <property type="project" value="InterPro"/>
</dbReference>
<dbReference type="InterPro" id="IPR001245">
    <property type="entry name" value="Ser-Thr/Tyr_kinase_cat_dom"/>
</dbReference>
<dbReference type="Gene3D" id="1.10.510.10">
    <property type="entry name" value="Transferase(Phosphotransferase) domain 1"/>
    <property type="match status" value="1"/>
</dbReference>
<evidence type="ECO:0000259" key="2">
    <source>
        <dbReference type="PROSITE" id="PS50011"/>
    </source>
</evidence>
<evidence type="ECO:0000313" key="3">
    <source>
        <dbReference type="EMBL" id="KAG2492523.1"/>
    </source>
</evidence>
<reference evidence="3" key="1">
    <citation type="journal article" date="2020" name="bioRxiv">
        <title>Comparative genomics of Chlamydomonas.</title>
        <authorList>
            <person name="Craig R.J."/>
            <person name="Hasan A.R."/>
            <person name="Ness R.W."/>
            <person name="Keightley P.D."/>
        </authorList>
    </citation>
    <scope>NUCLEOTIDE SEQUENCE</scope>
    <source>
        <strain evidence="3">CCAP 11/70</strain>
    </source>
</reference>
<dbReference type="OrthoDB" id="774951at2759"/>
<dbReference type="InterPro" id="IPR011009">
    <property type="entry name" value="Kinase-like_dom_sf"/>
</dbReference>
<comment type="caution">
    <text evidence="3">The sequence shown here is derived from an EMBL/GenBank/DDBJ whole genome shotgun (WGS) entry which is preliminary data.</text>
</comment>
<protein>
    <recommendedName>
        <fullName evidence="2">Protein kinase domain-containing protein</fullName>
    </recommendedName>
</protein>
<evidence type="ECO:0000256" key="1">
    <source>
        <dbReference type="SAM" id="MobiDB-lite"/>
    </source>
</evidence>
<dbReference type="GO" id="GO:0004674">
    <property type="term" value="F:protein serine/threonine kinase activity"/>
    <property type="evidence" value="ECO:0007669"/>
    <property type="project" value="TreeGrafter"/>
</dbReference>
<organism evidence="3 4">
    <name type="scientific">Edaphochlamys debaryana</name>
    <dbReference type="NCBI Taxonomy" id="47281"/>
    <lineage>
        <taxon>Eukaryota</taxon>
        <taxon>Viridiplantae</taxon>
        <taxon>Chlorophyta</taxon>
        <taxon>core chlorophytes</taxon>
        <taxon>Chlorophyceae</taxon>
        <taxon>CS clade</taxon>
        <taxon>Chlamydomonadales</taxon>
        <taxon>Chlamydomonadales incertae sedis</taxon>
        <taxon>Edaphochlamys</taxon>
    </lineage>
</organism>
<dbReference type="InterPro" id="IPR000719">
    <property type="entry name" value="Prot_kinase_dom"/>
</dbReference>
<dbReference type="InterPro" id="IPR051681">
    <property type="entry name" value="Ser/Thr_Kinases-Pseudokinases"/>
</dbReference>
<dbReference type="Proteomes" id="UP000612055">
    <property type="component" value="Unassembled WGS sequence"/>
</dbReference>
<feature type="compositionally biased region" description="Low complexity" evidence="1">
    <location>
        <begin position="111"/>
        <end position="130"/>
    </location>
</feature>
<feature type="region of interest" description="Disordered" evidence="1">
    <location>
        <begin position="98"/>
        <end position="165"/>
    </location>
</feature>
<feature type="compositionally biased region" description="Basic and acidic residues" evidence="1">
    <location>
        <begin position="147"/>
        <end position="158"/>
    </location>
</feature>
<feature type="region of interest" description="Disordered" evidence="1">
    <location>
        <begin position="469"/>
        <end position="492"/>
    </location>
</feature>
<accession>A0A836BYP3</accession>
<evidence type="ECO:0000313" key="4">
    <source>
        <dbReference type="Proteomes" id="UP000612055"/>
    </source>
</evidence>
<feature type="domain" description="Protein kinase" evidence="2">
    <location>
        <begin position="1"/>
        <end position="465"/>
    </location>
</feature>
<dbReference type="PROSITE" id="PS50011">
    <property type="entry name" value="PROTEIN_KINASE_DOM"/>
    <property type="match status" value="1"/>
</dbReference>
<gene>
    <name evidence="3" type="ORF">HYH03_009188</name>
</gene>
<dbReference type="PANTHER" id="PTHR44329">
    <property type="entry name" value="SERINE/THREONINE-PROTEIN KINASE TNNI3K-RELATED"/>
    <property type="match status" value="1"/>
</dbReference>
<proteinExistence type="predicted"/>
<dbReference type="PANTHER" id="PTHR44329:SF214">
    <property type="entry name" value="PROTEIN KINASE DOMAIN-CONTAINING PROTEIN"/>
    <property type="match status" value="1"/>
</dbReference>
<sequence length="492" mass="49198">MPTPPIAATEGLHRLQDCVSGLKVLRIRPGAALLVGTAVSGPCPGLPVVARLERGRPQQLLAPRLLAAAAGPAAGSPPHPNVVRTLGVHLVALPPEDADETYHSGTAHGDSGSIPGPSAAGTSPGAAGPSTLAHEAFSAPAGTADGRVSRSEAARGERGGGMGGDMLSTLAVAAGDLLGVGGEECAEDVTLTLTELVDGGCLRDEAARGAFACVLPGAAPPPAPVLRGEAGEAQAHWAWQAHPGPGVLPAALRDASLLSRAERLLDTALDVACGLQHLHADMGLAHGDLVSRNVLLKRAAPGDGGGGLSGNVAGGGGGAGAGSALRSSILCAGGSTPGTGSGYARVSATSVNRVNTVHVGLWRDVASLAPERLNDSTAPASHASDVYAYGVLLYEMAYGEQPWAGLTPASVVVGTATGELRLNCPQPLALPGISALLAACTSPSPELRPSVAALVDCVRGLREQLRAAKEAAAERQQQRQSNRLPGRDSTNA</sequence>
<keyword evidence="4" id="KW-1185">Reference proteome</keyword>
<dbReference type="AlphaFoldDB" id="A0A836BYP3"/>
<dbReference type="EMBL" id="JAEHOE010000044">
    <property type="protein sequence ID" value="KAG2492523.1"/>
    <property type="molecule type" value="Genomic_DNA"/>
</dbReference>
<name>A0A836BYP3_9CHLO</name>